<dbReference type="EMBL" id="JBHTIM010000001">
    <property type="protein sequence ID" value="MFD0780643.1"/>
    <property type="molecule type" value="Genomic_DNA"/>
</dbReference>
<evidence type="ECO:0000313" key="3">
    <source>
        <dbReference type="Proteomes" id="UP001597042"/>
    </source>
</evidence>
<dbReference type="InterPro" id="IPR057204">
    <property type="entry name" value="DUF7882"/>
</dbReference>
<gene>
    <name evidence="2" type="ORF">ACFQZV_04935</name>
</gene>
<dbReference type="RefSeq" id="WP_378751229.1">
    <property type="nucleotide sequence ID" value="NZ_JBHSSV010000004.1"/>
</dbReference>
<proteinExistence type="predicted"/>
<keyword evidence="3" id="KW-1185">Reference proteome</keyword>
<protein>
    <recommendedName>
        <fullName evidence="1">DUF7882 domain-containing protein</fullName>
    </recommendedName>
</protein>
<evidence type="ECO:0000313" key="2">
    <source>
        <dbReference type="EMBL" id="MFD0780643.1"/>
    </source>
</evidence>
<evidence type="ECO:0000259" key="1">
    <source>
        <dbReference type="Pfam" id="PF25355"/>
    </source>
</evidence>
<dbReference type="Pfam" id="PF25355">
    <property type="entry name" value="DUF7882"/>
    <property type="match status" value="1"/>
</dbReference>
<dbReference type="Proteomes" id="UP001597042">
    <property type="component" value="Unassembled WGS sequence"/>
</dbReference>
<comment type="caution">
    <text evidence="2">The sequence shown here is derived from an EMBL/GenBank/DDBJ whole genome shotgun (WGS) entry which is preliminary data.</text>
</comment>
<accession>A0ABW2ZQC1</accession>
<feature type="domain" description="DUF7882" evidence="1">
    <location>
        <begin position="1"/>
        <end position="91"/>
    </location>
</feature>
<organism evidence="2 3">
    <name type="scientific">Microbacterium koreense</name>
    <dbReference type="NCBI Taxonomy" id="323761"/>
    <lineage>
        <taxon>Bacteria</taxon>
        <taxon>Bacillati</taxon>
        <taxon>Actinomycetota</taxon>
        <taxon>Actinomycetes</taxon>
        <taxon>Micrococcales</taxon>
        <taxon>Microbacteriaceae</taxon>
        <taxon>Microbacterium</taxon>
    </lineage>
</organism>
<name>A0ABW2ZQC1_9MICO</name>
<reference evidence="3" key="1">
    <citation type="journal article" date="2019" name="Int. J. Syst. Evol. Microbiol.">
        <title>The Global Catalogue of Microorganisms (GCM) 10K type strain sequencing project: providing services to taxonomists for standard genome sequencing and annotation.</title>
        <authorList>
            <consortium name="The Broad Institute Genomics Platform"/>
            <consortium name="The Broad Institute Genome Sequencing Center for Infectious Disease"/>
            <person name="Wu L."/>
            <person name="Ma J."/>
        </authorList>
    </citation>
    <scope>NUCLEOTIDE SEQUENCE [LARGE SCALE GENOMIC DNA]</scope>
    <source>
        <strain evidence="3">CCUG 50754</strain>
    </source>
</reference>
<sequence length="108" mass="11741">MGKLFYGTSGDAFEFDDRLLAHVTAVTTTKLRRSESFTLTWDHDGRRSTIWIQPAIAMRFVYDRSEAIVLDQTMLQDMAARASSTSGLVVTAAMLRALAASVAPAAAA</sequence>